<dbReference type="InterPro" id="IPR003439">
    <property type="entry name" value="ABC_transporter-like_ATP-bd"/>
</dbReference>
<evidence type="ECO:0000256" key="1">
    <source>
        <dbReference type="ARBA" id="ARBA00022448"/>
    </source>
</evidence>
<sequence>MIKIVNLNKIFYKNTNKEFYSLKDINLEIKKGSCTVLKGVSGSGKSTLLSIISTMQKPTSGEVYYKDELISKFPDIHSSNFRAKNIGFIFQFFNLFNEFNVRDNVSIPLIPLGFSQKEIDIKVESALKLANIYHKKDELIFNLSGGEKQRCAIARALVNEGELILCDEPTASLDYDNSQNFINIIKNLKDLGKTIIIASHDPIFFNQNFVDLEIELKNGTIHE</sequence>
<dbReference type="InterPro" id="IPR017911">
    <property type="entry name" value="MacB-like_ATP-bd"/>
</dbReference>
<dbReference type="RefSeq" id="WP_024775617.1">
    <property type="nucleotide sequence ID" value="NZ_CP054051.1"/>
</dbReference>
<dbReference type="InterPro" id="IPR027417">
    <property type="entry name" value="P-loop_NTPase"/>
</dbReference>
<dbReference type="GO" id="GO:0005886">
    <property type="term" value="C:plasma membrane"/>
    <property type="evidence" value="ECO:0007669"/>
    <property type="project" value="TreeGrafter"/>
</dbReference>
<gene>
    <name evidence="5" type="ORF">ACBT_0421</name>
    <name evidence="6" type="ORF">FE247_00455</name>
</gene>
<dbReference type="PANTHER" id="PTHR24220">
    <property type="entry name" value="IMPORT ATP-BINDING PROTEIN"/>
    <property type="match status" value="1"/>
</dbReference>
<reference evidence="5 8" key="2">
    <citation type="submission" date="2020-05" db="EMBL/GenBank/DDBJ databases">
        <title>Complete genome sequencing of Campylobacter and Arcobacter type strains.</title>
        <authorList>
            <person name="Miller W.G."/>
            <person name="Yee E."/>
        </authorList>
    </citation>
    <scope>NUCLEOTIDE SEQUENCE [LARGE SCALE GENOMIC DNA]</scope>
    <source>
        <strain evidence="5 8">LMG 21996</strain>
    </source>
</reference>
<organism evidence="5 8">
    <name type="scientific">Aliarcobacter cibarius</name>
    <dbReference type="NCBI Taxonomy" id="255507"/>
    <lineage>
        <taxon>Bacteria</taxon>
        <taxon>Pseudomonadati</taxon>
        <taxon>Campylobacterota</taxon>
        <taxon>Epsilonproteobacteria</taxon>
        <taxon>Campylobacterales</taxon>
        <taxon>Arcobacteraceae</taxon>
        <taxon>Aliarcobacter</taxon>
    </lineage>
</organism>
<evidence type="ECO:0000256" key="2">
    <source>
        <dbReference type="ARBA" id="ARBA00022741"/>
    </source>
</evidence>
<evidence type="ECO:0000256" key="3">
    <source>
        <dbReference type="ARBA" id="ARBA00022840"/>
    </source>
</evidence>
<evidence type="ECO:0000313" key="5">
    <source>
        <dbReference type="EMBL" id="QKJ26385.1"/>
    </source>
</evidence>
<evidence type="ECO:0000259" key="4">
    <source>
        <dbReference type="PROSITE" id="PS50893"/>
    </source>
</evidence>
<evidence type="ECO:0000313" key="7">
    <source>
        <dbReference type="Proteomes" id="UP000305417"/>
    </source>
</evidence>
<dbReference type="Pfam" id="PF00005">
    <property type="entry name" value="ABC_tran"/>
    <property type="match status" value="1"/>
</dbReference>
<accession>A0A7L5JMD0</accession>
<dbReference type="PANTHER" id="PTHR24220:SF86">
    <property type="entry name" value="ABC TRANSPORTER ABCH.1"/>
    <property type="match status" value="1"/>
</dbReference>
<dbReference type="SMART" id="SM00382">
    <property type="entry name" value="AAA"/>
    <property type="match status" value="1"/>
</dbReference>
<dbReference type="EMBL" id="VBUC01000001">
    <property type="protein sequence ID" value="TLT01873.1"/>
    <property type="molecule type" value="Genomic_DNA"/>
</dbReference>
<dbReference type="KEGG" id="acib:ACBT_0421"/>
<keyword evidence="7" id="KW-1185">Reference proteome</keyword>
<dbReference type="CDD" id="cd03255">
    <property type="entry name" value="ABC_MJ0796_LolCDE_FtsE"/>
    <property type="match status" value="1"/>
</dbReference>
<dbReference type="AlphaFoldDB" id="A0A7L5JMD0"/>
<proteinExistence type="predicted"/>
<dbReference type="PROSITE" id="PS50893">
    <property type="entry name" value="ABC_TRANSPORTER_2"/>
    <property type="match status" value="1"/>
</dbReference>
<dbReference type="InterPro" id="IPR015854">
    <property type="entry name" value="ABC_transpr_LolD-like"/>
</dbReference>
<dbReference type="GO" id="GO:0022857">
    <property type="term" value="F:transmembrane transporter activity"/>
    <property type="evidence" value="ECO:0007669"/>
    <property type="project" value="TreeGrafter"/>
</dbReference>
<dbReference type="GO" id="GO:0016887">
    <property type="term" value="F:ATP hydrolysis activity"/>
    <property type="evidence" value="ECO:0007669"/>
    <property type="project" value="InterPro"/>
</dbReference>
<name>A0A7L5JMD0_9BACT</name>
<dbReference type="Proteomes" id="UP000509513">
    <property type="component" value="Chromosome"/>
</dbReference>
<dbReference type="OrthoDB" id="9809450at2"/>
<dbReference type="InterPro" id="IPR003593">
    <property type="entry name" value="AAA+_ATPase"/>
</dbReference>
<dbReference type="EMBL" id="CP054051">
    <property type="protein sequence ID" value="QKJ26385.1"/>
    <property type="molecule type" value="Genomic_DNA"/>
</dbReference>
<feature type="domain" description="ABC transporter" evidence="4">
    <location>
        <begin position="2"/>
        <end position="223"/>
    </location>
</feature>
<dbReference type="SUPFAM" id="SSF52540">
    <property type="entry name" value="P-loop containing nucleoside triphosphate hydrolases"/>
    <property type="match status" value="1"/>
</dbReference>
<keyword evidence="2" id="KW-0547">Nucleotide-binding</keyword>
<dbReference type="Proteomes" id="UP000305417">
    <property type="component" value="Unassembled WGS sequence"/>
</dbReference>
<dbReference type="GO" id="GO:0005524">
    <property type="term" value="F:ATP binding"/>
    <property type="evidence" value="ECO:0007669"/>
    <property type="project" value="UniProtKB-KW"/>
</dbReference>
<evidence type="ECO:0000313" key="8">
    <source>
        <dbReference type="Proteomes" id="UP000509513"/>
    </source>
</evidence>
<protein>
    <submittedName>
        <fullName evidence="6">ABC transporter ATP-binding protein</fullName>
    </submittedName>
    <submittedName>
        <fullName evidence="5">ABC transporter, ATP-binding protein, FtsE/LolD family</fullName>
    </submittedName>
</protein>
<keyword evidence="1" id="KW-0813">Transport</keyword>
<dbReference type="Gene3D" id="3.40.50.300">
    <property type="entry name" value="P-loop containing nucleotide triphosphate hydrolases"/>
    <property type="match status" value="1"/>
</dbReference>
<keyword evidence="3 5" id="KW-0067">ATP-binding</keyword>
<reference evidence="6 7" key="1">
    <citation type="submission" date="2019-05" db="EMBL/GenBank/DDBJ databases">
        <title>Arcobacter cibarius and Arcobacter thereius providing challenges in identification an antibiotic susceptibility and Quinolone resistance.</title>
        <authorList>
            <person name="Busch A."/>
            <person name="Hanel I."/>
            <person name="Hotzel H."/>
            <person name="Tomaso H."/>
        </authorList>
    </citation>
    <scope>NUCLEOTIDE SEQUENCE [LARGE SCALE GENOMIC DNA]</scope>
    <source>
        <strain evidence="6 7">16CS0831-2</strain>
    </source>
</reference>
<evidence type="ECO:0000313" key="6">
    <source>
        <dbReference type="EMBL" id="TLT01873.1"/>
    </source>
</evidence>